<feature type="compositionally biased region" description="Basic and acidic residues" evidence="14">
    <location>
        <begin position="2532"/>
        <end position="2555"/>
    </location>
</feature>
<dbReference type="GO" id="GO:0000289">
    <property type="term" value="P:nuclear-transcribed mRNA poly(A) tail shortening"/>
    <property type="evidence" value="ECO:0007669"/>
    <property type="project" value="UniProtKB-ARBA"/>
</dbReference>
<dbReference type="SUPFAM" id="SSF56059">
    <property type="entry name" value="Glutathione synthetase ATP-binding domain-like"/>
    <property type="match status" value="1"/>
</dbReference>
<evidence type="ECO:0000256" key="14">
    <source>
        <dbReference type="SAM" id="MobiDB-lite"/>
    </source>
</evidence>
<feature type="region of interest" description="Disordered" evidence="14">
    <location>
        <begin position="984"/>
        <end position="1006"/>
    </location>
</feature>
<feature type="compositionally biased region" description="Polar residues" evidence="14">
    <location>
        <begin position="86"/>
        <end position="112"/>
    </location>
</feature>
<evidence type="ECO:0000256" key="1">
    <source>
        <dbReference type="ARBA" id="ARBA00004123"/>
    </source>
</evidence>
<evidence type="ECO:0000259" key="17">
    <source>
        <dbReference type="Pfam" id="PF12842"/>
    </source>
</evidence>
<evidence type="ECO:0000256" key="4">
    <source>
        <dbReference type="ARBA" id="ARBA00022692"/>
    </source>
</evidence>
<feature type="compositionally biased region" description="Polar residues" evidence="14">
    <location>
        <begin position="2875"/>
        <end position="2884"/>
    </location>
</feature>
<dbReference type="Pfam" id="PF06775">
    <property type="entry name" value="Seipin"/>
    <property type="match status" value="1"/>
</dbReference>
<dbReference type="Gene3D" id="3.40.1210.10">
    <property type="entry name" value="Survival protein SurE-like phosphatase/nucleotidase"/>
    <property type="match status" value="1"/>
</dbReference>
<evidence type="ECO:0000256" key="6">
    <source>
        <dbReference type="ARBA" id="ARBA00022989"/>
    </source>
</evidence>
<feature type="domain" description="CCR4-Not complex component Not1 C-terminal" evidence="16">
    <location>
        <begin position="1935"/>
        <end position="2290"/>
    </location>
</feature>
<dbReference type="GO" id="GO:0017148">
    <property type="term" value="P:negative regulation of translation"/>
    <property type="evidence" value="ECO:0007669"/>
    <property type="project" value="InterPro"/>
</dbReference>
<dbReference type="InterPro" id="IPR009617">
    <property type="entry name" value="Seipin"/>
</dbReference>
<dbReference type="Gene3D" id="1.25.40.800">
    <property type="match status" value="1"/>
</dbReference>
<dbReference type="EMBL" id="JPOX01000007">
    <property type="protein sequence ID" value="KFX50256.1"/>
    <property type="molecule type" value="Genomic_DNA"/>
</dbReference>
<evidence type="ECO:0000313" key="22">
    <source>
        <dbReference type="EMBL" id="KFX50256.1"/>
    </source>
</evidence>
<feature type="region of interest" description="Disordered" evidence="14">
    <location>
        <begin position="2855"/>
        <end position="2889"/>
    </location>
</feature>
<dbReference type="InterPro" id="IPR036523">
    <property type="entry name" value="SurE-like_sf"/>
</dbReference>
<evidence type="ECO:0000256" key="2">
    <source>
        <dbReference type="ARBA" id="ARBA00004477"/>
    </source>
</evidence>
<feature type="region of interest" description="Disordered" evidence="14">
    <location>
        <begin position="3131"/>
        <end position="3162"/>
    </location>
</feature>
<dbReference type="InterPro" id="IPR032193">
    <property type="entry name" value="CNOT1_TTP_bind"/>
</dbReference>
<evidence type="ECO:0000259" key="18">
    <source>
        <dbReference type="Pfam" id="PF16415"/>
    </source>
</evidence>
<dbReference type="GO" id="GO:0005789">
    <property type="term" value="C:endoplasmic reticulum membrane"/>
    <property type="evidence" value="ECO:0007669"/>
    <property type="project" value="UniProtKB-SubCell"/>
</dbReference>
<feature type="domain" description="CCR4-NOT transcription complex subunit 1 CAF1-binding" evidence="18">
    <location>
        <begin position="1029"/>
        <end position="1250"/>
    </location>
</feature>
<dbReference type="GO" id="GO:0005634">
    <property type="term" value="C:nucleus"/>
    <property type="evidence" value="ECO:0007669"/>
    <property type="project" value="UniProtKB-SubCell"/>
</dbReference>
<dbReference type="Pfam" id="PF01975">
    <property type="entry name" value="SurE"/>
    <property type="match status" value="1"/>
</dbReference>
<reference evidence="22" key="1">
    <citation type="journal article" date="2014" name="PLoS Genet.">
        <title>Signature Gene Expression Reveals Novel Clues to the Molecular Mechanisms of Dimorphic Transition in Penicillium marneffei.</title>
        <authorList>
            <person name="Yang E."/>
            <person name="Wang G."/>
            <person name="Cai J."/>
            <person name="Woo P.C."/>
            <person name="Lau S.K."/>
            <person name="Yuen K.-Y."/>
            <person name="Chow W.-N."/>
            <person name="Lin X."/>
        </authorList>
    </citation>
    <scope>NUCLEOTIDE SEQUENCE [LARGE SCALE GENOMIC DNA]</scope>
    <source>
        <strain evidence="22">PM1</strain>
    </source>
</reference>
<evidence type="ECO:0000256" key="13">
    <source>
        <dbReference type="ARBA" id="ARBA00074459"/>
    </source>
</evidence>
<evidence type="ECO:0000259" key="21">
    <source>
        <dbReference type="Pfam" id="PF25097"/>
    </source>
</evidence>
<evidence type="ECO:0000256" key="5">
    <source>
        <dbReference type="ARBA" id="ARBA00022824"/>
    </source>
</evidence>
<dbReference type="Pfam" id="PF16415">
    <property type="entry name" value="CNOT1_CAF1_bind"/>
    <property type="match status" value="1"/>
</dbReference>
<keyword evidence="6" id="KW-1133">Transmembrane helix</keyword>
<evidence type="ECO:0000256" key="12">
    <source>
        <dbReference type="ARBA" id="ARBA00059181"/>
    </source>
</evidence>
<dbReference type="Pfam" id="PF03133">
    <property type="entry name" value="TTL"/>
    <property type="match status" value="1"/>
</dbReference>
<dbReference type="Pfam" id="PF16418">
    <property type="entry name" value="CNOT1_HEAT"/>
    <property type="match status" value="1"/>
</dbReference>
<feature type="domain" description="CCR4-NOT transcription complex subunit 1 HEAT repeat" evidence="20">
    <location>
        <begin position="641"/>
        <end position="785"/>
    </location>
</feature>
<dbReference type="GO" id="GO:0016787">
    <property type="term" value="F:hydrolase activity"/>
    <property type="evidence" value="ECO:0007669"/>
    <property type="project" value="InterPro"/>
</dbReference>
<dbReference type="Pfam" id="PF16417">
    <property type="entry name" value="CNOT1_TTP_bind"/>
    <property type="match status" value="1"/>
</dbReference>
<evidence type="ECO:0000259" key="15">
    <source>
        <dbReference type="Pfam" id="PF01975"/>
    </source>
</evidence>
<dbReference type="InterPro" id="IPR040398">
    <property type="entry name" value="Not1"/>
</dbReference>
<dbReference type="Pfam" id="PF04054">
    <property type="entry name" value="Not1"/>
    <property type="match status" value="1"/>
</dbReference>
<name>A0A093VUF3_TALMA</name>
<dbReference type="Gene3D" id="1.25.40.180">
    <property type="match status" value="1"/>
</dbReference>
<keyword evidence="5" id="KW-0256">Endoplasmic reticulum</keyword>
<evidence type="ECO:0000256" key="8">
    <source>
        <dbReference type="ARBA" id="ARBA00023098"/>
    </source>
</evidence>
<feature type="compositionally biased region" description="Low complexity" evidence="14">
    <location>
        <begin position="56"/>
        <end position="68"/>
    </location>
</feature>
<dbReference type="GO" id="GO:0060090">
    <property type="term" value="F:molecular adaptor activity"/>
    <property type="evidence" value="ECO:0007669"/>
    <property type="project" value="TreeGrafter"/>
</dbReference>
<dbReference type="GO" id="GO:0140042">
    <property type="term" value="P:lipid droplet formation"/>
    <property type="evidence" value="ECO:0007669"/>
    <property type="project" value="UniProtKB-ARBA"/>
</dbReference>
<feature type="domain" description="Survival protein SurE-like phosphatase/nucleotidase" evidence="15">
    <location>
        <begin position="2627"/>
        <end position="2845"/>
    </location>
</feature>
<evidence type="ECO:0000256" key="7">
    <source>
        <dbReference type="ARBA" id="ARBA00023015"/>
    </source>
</evidence>
<dbReference type="GO" id="GO:0000932">
    <property type="term" value="C:P-body"/>
    <property type="evidence" value="ECO:0007669"/>
    <property type="project" value="TreeGrafter"/>
</dbReference>
<evidence type="ECO:0000259" key="19">
    <source>
        <dbReference type="Pfam" id="PF16417"/>
    </source>
</evidence>
<feature type="region of interest" description="Disordered" evidence="14">
    <location>
        <begin position="2690"/>
        <end position="2710"/>
    </location>
</feature>
<keyword evidence="10" id="KW-0804">Transcription</keyword>
<dbReference type="FunFam" id="1.25.40.840:FF:000002">
    <property type="entry name" value="Ccr4-Not transcription complex subunit (NOT1)"/>
    <property type="match status" value="1"/>
</dbReference>
<keyword evidence="7" id="KW-0805">Transcription regulation</keyword>
<evidence type="ECO:0000259" key="20">
    <source>
        <dbReference type="Pfam" id="PF16418"/>
    </source>
</evidence>
<dbReference type="CDD" id="cd20710">
    <property type="entry name" value="NOT1_connector"/>
    <property type="match status" value="1"/>
</dbReference>
<keyword evidence="9" id="KW-0472">Membrane</keyword>
<keyword evidence="8" id="KW-0443">Lipid metabolism</keyword>
<dbReference type="Gene3D" id="3.30.470.20">
    <property type="entry name" value="ATP-grasp fold, B domain"/>
    <property type="match status" value="1"/>
</dbReference>
<dbReference type="PROSITE" id="PS51221">
    <property type="entry name" value="TTL"/>
    <property type="match status" value="1"/>
</dbReference>
<dbReference type="InterPro" id="IPR007196">
    <property type="entry name" value="CCR4-Not_Not1_C"/>
</dbReference>
<evidence type="ECO:0000256" key="10">
    <source>
        <dbReference type="ARBA" id="ARBA00023163"/>
    </source>
</evidence>
<dbReference type="Pfam" id="PF12842">
    <property type="entry name" value="DUF3819"/>
    <property type="match status" value="1"/>
</dbReference>
<protein>
    <recommendedName>
        <fullName evidence="13">General negative regulator of transcription subunit 1</fullName>
    </recommendedName>
</protein>
<feature type="compositionally biased region" description="Acidic residues" evidence="14">
    <location>
        <begin position="3131"/>
        <end position="3150"/>
    </location>
</feature>
<comment type="subcellular location">
    <subcellularLocation>
        <location evidence="2">Endoplasmic reticulum membrane</location>
        <topology evidence="2">Multi-pass membrane protein</topology>
    </subcellularLocation>
    <subcellularLocation>
        <location evidence="1">Nucleus</location>
    </subcellularLocation>
</comment>
<dbReference type="HOGENOM" id="CLU_000286_1_0_1"/>
<dbReference type="FunFam" id="1.25.40.180:FF:000012">
    <property type="entry name" value="Ccr4-Not transcription complex subunit"/>
    <property type="match status" value="1"/>
</dbReference>
<dbReference type="InterPro" id="IPR032194">
    <property type="entry name" value="CNOT1_HEAT"/>
</dbReference>
<comment type="caution">
    <text evidence="22">The sequence shown here is derived from an EMBL/GenBank/DDBJ whole genome shotgun (WGS) entry which is preliminary data.</text>
</comment>
<dbReference type="NCBIfam" id="TIGR00087">
    <property type="entry name" value="surE"/>
    <property type="match status" value="1"/>
</dbReference>
<gene>
    <name evidence="22" type="ORF">GQ26_0070250</name>
</gene>
<dbReference type="SUPFAM" id="SSF64167">
    <property type="entry name" value="SurE-like"/>
    <property type="match status" value="1"/>
</dbReference>
<dbReference type="Gene3D" id="1.25.40.840">
    <property type="entry name" value="CCR4-NOT transcription complex subunit 1 TTP binding domain"/>
    <property type="match status" value="1"/>
</dbReference>
<feature type="region of interest" description="Disordered" evidence="14">
    <location>
        <begin position="2521"/>
        <end position="2573"/>
    </location>
</feature>
<feature type="domain" description="CCR4-NOT transcription complex subunit 1 TTP binding" evidence="19">
    <location>
        <begin position="819"/>
        <end position="970"/>
    </location>
</feature>
<dbReference type="CDD" id="cd23995">
    <property type="entry name" value="Seipin_BSCL2_like"/>
    <property type="match status" value="1"/>
</dbReference>
<dbReference type="eggNOG" id="KOG1831">
    <property type="taxonomic scope" value="Eukaryota"/>
</dbReference>
<dbReference type="InterPro" id="IPR004344">
    <property type="entry name" value="TTL/TTLL_fam"/>
</dbReference>
<dbReference type="PANTHER" id="PTHR13162:SF8">
    <property type="entry name" value="CCR4-NOT TRANSCRIPTION COMPLEX SUBUNIT 1"/>
    <property type="match status" value="1"/>
</dbReference>
<dbReference type="FunFam" id="1.25.40.790:FF:000003">
    <property type="entry name" value="CCR4-NOT transcription complex subunit 1"/>
    <property type="match status" value="1"/>
</dbReference>
<feature type="domain" description="CCR4-NOT transcription complex subunit 1-like NOT1 connector" evidence="21">
    <location>
        <begin position="1634"/>
        <end position="1754"/>
    </location>
</feature>
<dbReference type="PANTHER" id="PTHR13162">
    <property type="entry name" value="CCR4-NOT TRANSCRIPTION COMPLEX"/>
    <property type="match status" value="1"/>
</dbReference>
<dbReference type="GO" id="GO:0006629">
    <property type="term" value="P:lipid metabolic process"/>
    <property type="evidence" value="ECO:0007669"/>
    <property type="project" value="UniProtKB-KW"/>
</dbReference>
<keyword evidence="4" id="KW-0812">Transmembrane</keyword>
<sequence>MTFRPPSPSAQSSIASGTEKSSSVRSSRSQHSVWGAPSSLSGQRRGLTPLSTTNISSSTAPSLSSPFSGILNSSIRSTRKPPSPATTPSAFNFQHPGSQPLSHTAHSLSSPPKSRAITPSAGAHLANSAGNALGGGSGGGGGLGSSRSVNFSPLLSGPTVNSPTGFASDKPGSAVSSSQSSLTKISIAQVFLLLDSITEKEGKEKWEVKAAQIYKLVESNGMEVFSKYFRRLLTGNAPQIFPGINKVVENAGNYPLLAQEMQKVSQDLDQAQKIAETIDTSEGDIFRDFDLSTFLDHFKLDAIVKVSLALAFKFASRSDLRAKADAILTNTVPHFLHSLLNPTETTKDFSAAYIGLTIERFILFPPRNFDDEVKSRLVQAATMRYRNQGIELPFDVFNALQMFDLGSSRMAVIRQLHSRGPKATASTEAVNEVMASCGSESWGEEHVGNALVFMLLSQYGQSYSLENFLQAVKSHFSDKAINWSQVFRVFDRESLRITPGQFTKLYSALLSIAGADTGLDIQKLWGGDWKNRQTQISFLTAYLNSRIDPSQIPNFRASFPQDLFDDAPDAVRMQAELAVKSPIRSVDAIKAIFDLALFSQASWNSPESAPLIKIVLSQDLPVFLLSSLAVPQPWTAIQQSLVLRTLAFFILRQEEGYQLALYGVWKQDRQWLAEQLFTMFTQDPTSTAAIYENAVEYGWLEYLLSFANGLALDLASLAHRKGDFDLEAWVRSAAQKGPMDMGSLLSKFLRIKAEDELQAHRPEQAAPQMVSLAVKTVYTLLTILEEYVGDRENLTPVQRICVQTYPRLINYGEGFDDIIDANGEKSNAIPKAIDEKMQELFGRMYHEELSLREMLELMRRYKTSRDPAEQDLFTCMVHGLIDEYHCYHEYPLEALTKTAVMFGGIINFRLIDGIPLKVGLGMILEAVRDHQPHDPMYKFGVEAIEQLVSRLPEWVGFCHLLLQIPSLHGTPISQKAEEVLMEQGHQPTNETGPARANGEGTANGNLEDNDSSLVFRSLHVGPPLRPELYEDPDEEVQDKILFVLNNVSEQNIEDKLRDLRDVLRDEHYQWFASYLVEQRAKLQPNFQQLYLDLLELIGNRTLWAEVLRETYVSSIRLLNAETTVNSSTERSHLKNLGAWLGLLTIAKDKPIKHKNIYFKELLIEGYDNQRLMVVIPFTCKVLLQAVKSTVFKPPNPWLMDIIGLLIELYHYAELKLNLKFEIEVLCKDLDLDHKSIEPASDIRDRSQQGEEVVSTANIPEGLELLEDMTLGGINPAIRTERLSPAAILSSLPSLDKILVFPSSASSMVDPGILRQIVHTAVERAIAEIITPVVERSIAIASISTVQLISKDYAMEPDEEKVRHAARTMVRQLAGSLALVTCKEPLKMSMTNYIRMIQQEYSEQPMPEGLILMCVNDNLDAACGIVEKAAEEKSVPEIEKIIEPQLEARRRHRAARPNEPFIDPSSMNRWGMLIPEPYRQIPGGLNKEQLAIYEDFARQTRGPASSHLQNASTDSGRQLPDVLQESYPAIPNLSTPAEPPAVPHQATQAQQDGRLPQPSAVGAQSQLNGFLDSQNPREKVEILITGLQQDARSASEEHIKDLGRDSAVIQDYNQILRTIITSPNGEDFARLTCLKICTSLYSQTESPLEIEVLVSLLAKICDMSSIVARYTWAILSDVDDEHMFNVPITVALIDAGLLDLRRVDMLLNKLILQKNNSALDLLASLMDRVLFNDEPSALRSDFSGSLEAMNQWLVEEPNLAVAVDIIRKLRESGVSEVVNPYLSDKARAKRDQMEYIFSEWIGVYKFAGATDRTFQSFLKDLHNRQVMNSQEDSALFFRLSVDISVAMFEHESQNPNGSLDEAFLYIDALAKLVILLVKFQGETTGAVKGSKPAYLDSVLSLLVLVLNHHQVMRGDAFNQRVFFRLFSSILCEYSLSGLHMSDQHQEMMFAFACRFLSLQPKYVPTFVYGWLSLVSHRVFMSGMLNMRDEAGWAPYCEIMQVLLSYMGEQLKPGNVSYVAKDLYKGVLRILLILHHDFPEFVAENHFQFCNVIPAHCAQLRNLILSAYPSSFHKLPDPFREGLKLDRLQEMREAPKITGDIITPLQQANLKSILDTAFQSNSIDDNAIQAICDALYKPADKDTGLFLTPIHVDVVLINALVLYIGEQAVASGGLKGNTRAAFEESPHSMLLDKLAKVLSPEARYYLLSAMANQLRYPNSHTYYFSFAILQLFGIDYAEQQESDIRQQIIRVLLERLIVHRPHPWGLIITLQELLQNRSYTFFRLPFIQAAPEGNYSDEEDEYEEGESVIWRIAIGLKRAVHLQFGDEHPWGVTSLGSDLAFLQHYDVSVSLWLPRTPANLVTGNFMLDLALHSPPQTSIMDTNTSTTLIAHSRRPAILTYTSSLVDTAHTISCLPLYLIGWKREAETLEVPMFEDLEFARGWRNVPSSLRLEIQSREQMQIYGVEVRFRAKFRGLRWLMYRWRLLSFFAFTSMFWSVSMISSSIVWLLVSHYLGSTAHDVQQIKKEEDTEDNDTDTKKESGDSRSTSHRDDDIVKQEEIEETANIPPLGTQSGNEAEDVESIRNIHDNDDSGRGTAFVGHDTLGAQRRRSLSNASLDAIFYNQNALSMVFVTNDDGPPSNQSSPYIHSLVHSLQSAGHTVSVILPNQQRSWIGKAHIVGASVKPTYFRPGTLHHDDGTIHPLPRGSEEGDDEEGDEWVLIDSTPASCVQIGLYHFFQNRGPIDIVVSGPNYGRNTTAVFALSSGTIGGAMEAAVSGKRAIALSYAFTSRHHDPEVIDEASKHSVQLIEYLHANWDDAVDLYTVNVPLEPGISKAKVVYTHMLHNQWSSGSCFEAIDASASGDEPGLQEQNLREGSEGQLQHGASSVSKKKTSLQHKHFKWAPKLTDVYKSVEESKDGNDGWIVKEGMTSVTPLRANFMHATGIQGEIKLGTRKNDNFDFYCILNYEDKYVQPLLEELFDNLVSDNSCKIIKSIADLPDPSQPVLQYRAYEEIDFDHIMSHPSTSLTNSFIIRKALIRKHYLSTTIANWVSKYPDSILKEHFKPAFDFELDFAEFLDEALLEAYELRESLDKNESRPDNEKEWWILKPGMSDRGQGIRLFNSEAQLQAIFEEWDVEESDEEDEEEENDEDGTQDESGPRLNPNNEQGVVTSQLRHFIAQPYIHPPLLLPSASGRKFHIRTYVLAVGSLKVHVFKEMLALFAEKPYKAPWEEDDEIRDLSRHLTNTCLQENGNSTEGTVRRYWSLDDDVPGLESGWKDRVYDQICAVTGETFEAASRGMLVHFQTLPNAFELFGLDYLVDSAGNAWLLEVNAFPDFGQTGDDLKHAVVGRLFEATINVAIKPFFASSPATDADLKLVADIDLGRKA</sequence>
<dbReference type="Pfam" id="PF25097">
    <property type="entry name" value="ARM_Cnot1"/>
    <property type="match status" value="1"/>
</dbReference>
<feature type="region of interest" description="Disordered" evidence="14">
    <location>
        <begin position="1"/>
        <end position="119"/>
    </location>
</feature>
<organism evidence="22">
    <name type="scientific">Talaromyces marneffei PM1</name>
    <dbReference type="NCBI Taxonomy" id="1077442"/>
    <lineage>
        <taxon>Eukaryota</taxon>
        <taxon>Fungi</taxon>
        <taxon>Dikarya</taxon>
        <taxon>Ascomycota</taxon>
        <taxon>Pezizomycotina</taxon>
        <taxon>Eurotiomycetes</taxon>
        <taxon>Eurotiomycetidae</taxon>
        <taxon>Eurotiales</taxon>
        <taxon>Trichocomaceae</taxon>
        <taxon>Talaromyces</taxon>
        <taxon>Talaromyces sect. Talaromyces</taxon>
    </lineage>
</organism>
<dbReference type="InterPro" id="IPR038535">
    <property type="entry name" value="CNOT1_TTP_bind_sf"/>
</dbReference>
<dbReference type="InterPro" id="IPR002828">
    <property type="entry name" value="SurE-like_Pase/nucleotidase"/>
</dbReference>
<evidence type="ECO:0000256" key="9">
    <source>
        <dbReference type="ARBA" id="ARBA00023136"/>
    </source>
</evidence>
<keyword evidence="3" id="KW-0678">Repressor</keyword>
<feature type="compositionally biased region" description="Low complexity" evidence="14">
    <location>
        <begin position="9"/>
        <end position="33"/>
    </location>
</feature>
<proteinExistence type="predicted"/>
<dbReference type="Gene3D" id="1.25.40.790">
    <property type="match status" value="1"/>
</dbReference>
<evidence type="ECO:0000256" key="3">
    <source>
        <dbReference type="ARBA" id="ARBA00022491"/>
    </source>
</evidence>
<evidence type="ECO:0000256" key="11">
    <source>
        <dbReference type="ARBA" id="ARBA00023242"/>
    </source>
</evidence>
<feature type="domain" description="CCR4-NOT transcription complex subunit 1" evidence="17">
    <location>
        <begin position="1313"/>
        <end position="1452"/>
    </location>
</feature>
<accession>A0A093VUF3</accession>
<dbReference type="InterPro" id="IPR055454">
    <property type="entry name" value="CNOT1-like_NOT1_connector"/>
</dbReference>
<dbReference type="InterPro" id="IPR024557">
    <property type="entry name" value="CNOT1_dom_4"/>
</dbReference>
<feature type="region of interest" description="Disordered" evidence="14">
    <location>
        <begin position="1528"/>
        <end position="1560"/>
    </location>
</feature>
<comment type="function">
    <text evidence="12">Acts as a component of the CCR4-NOT core complex, which in the nucleus seems to be a general transcription factor, and in the cytoplasm the major mRNA deadenylase involved in mRNA turnover. The NOT protein subcomplex negatively regulates the basal and activated transcription of many genes. Preferentially affects TC-type TATA element-dependent transcription. Could directly or indirectly inhibit component(s) of the general transcription machinery.</text>
</comment>
<keyword evidence="11" id="KW-0539">Nucleus</keyword>
<dbReference type="GO" id="GO:0030015">
    <property type="term" value="C:CCR4-NOT core complex"/>
    <property type="evidence" value="ECO:0007669"/>
    <property type="project" value="InterPro"/>
</dbReference>
<evidence type="ECO:0000259" key="16">
    <source>
        <dbReference type="Pfam" id="PF04054"/>
    </source>
</evidence>
<dbReference type="InterPro" id="IPR032191">
    <property type="entry name" value="CNOT1_CAF1_bind"/>
</dbReference>